<accession>A0A328C6K7</accession>
<protein>
    <submittedName>
        <fullName evidence="2">Uncharacterized protein</fullName>
    </submittedName>
</protein>
<name>A0A328C6K7_9DELT</name>
<proteinExistence type="predicted"/>
<organism evidence="2 3">
    <name type="scientific">Lujinxingia litoralis</name>
    <dbReference type="NCBI Taxonomy" id="2211119"/>
    <lineage>
        <taxon>Bacteria</taxon>
        <taxon>Deltaproteobacteria</taxon>
        <taxon>Bradymonadales</taxon>
        <taxon>Lujinxingiaceae</taxon>
        <taxon>Lujinxingia</taxon>
    </lineage>
</organism>
<dbReference type="Proteomes" id="UP000249169">
    <property type="component" value="Unassembled WGS sequence"/>
</dbReference>
<dbReference type="EMBL" id="QHKO01000003">
    <property type="protein sequence ID" value="RAL23149.1"/>
    <property type="molecule type" value="Genomic_DNA"/>
</dbReference>
<feature type="compositionally biased region" description="Pro residues" evidence="1">
    <location>
        <begin position="39"/>
        <end position="61"/>
    </location>
</feature>
<sequence>MPPDLIASITCIAVPACSSTGPAWPTRPPSCPRFAKSPALPPNAPAPPAAPSTPAPAPPVATPRATLVTIGPTVS</sequence>
<evidence type="ECO:0000313" key="2">
    <source>
        <dbReference type="EMBL" id="RAL23149.1"/>
    </source>
</evidence>
<keyword evidence="3" id="KW-1185">Reference proteome</keyword>
<feature type="region of interest" description="Disordered" evidence="1">
    <location>
        <begin position="33"/>
        <end position="75"/>
    </location>
</feature>
<reference evidence="2 3" key="1">
    <citation type="submission" date="2018-05" db="EMBL/GenBank/DDBJ databases">
        <title>Lujinxingia marina gen. nov. sp. nov., a new facultative anaerobic member of the class Deltaproteobacteria, and proposal of Lujinxingaceae fam. nov.</title>
        <authorList>
            <person name="Li C.-M."/>
        </authorList>
    </citation>
    <scope>NUCLEOTIDE SEQUENCE [LARGE SCALE GENOMIC DNA]</scope>
    <source>
        <strain evidence="2 3">B210</strain>
    </source>
</reference>
<gene>
    <name evidence="2" type="ORF">DL240_09480</name>
</gene>
<evidence type="ECO:0000313" key="3">
    <source>
        <dbReference type="Proteomes" id="UP000249169"/>
    </source>
</evidence>
<evidence type="ECO:0000256" key="1">
    <source>
        <dbReference type="SAM" id="MobiDB-lite"/>
    </source>
</evidence>
<comment type="caution">
    <text evidence="2">The sequence shown here is derived from an EMBL/GenBank/DDBJ whole genome shotgun (WGS) entry which is preliminary data.</text>
</comment>
<dbReference type="AlphaFoldDB" id="A0A328C6K7"/>